<dbReference type="PANTHER" id="PTHR21310:SF15">
    <property type="entry name" value="AMINOGLYCOSIDE PHOSPHOTRANSFERASE DOMAIN-CONTAINING PROTEIN"/>
    <property type="match status" value="1"/>
</dbReference>
<evidence type="ECO:0000313" key="2">
    <source>
        <dbReference type="EMBL" id="RDL40691.1"/>
    </source>
</evidence>
<evidence type="ECO:0000259" key="1">
    <source>
        <dbReference type="Pfam" id="PF01636"/>
    </source>
</evidence>
<dbReference type="Gene3D" id="3.90.1200.10">
    <property type="match status" value="1"/>
</dbReference>
<dbReference type="RefSeq" id="XP_031873347.1">
    <property type="nucleotide sequence ID" value="XM_032009293.1"/>
</dbReference>
<dbReference type="OrthoDB" id="10003767at2759"/>
<dbReference type="SUPFAM" id="SSF56112">
    <property type="entry name" value="Protein kinase-like (PK-like)"/>
    <property type="match status" value="1"/>
</dbReference>
<sequence length="244" mass="27830">MSQMMGILPILLELASELQKQKFSRQLADIYINLKQHSFPELGRLQLSPSGAPEVGPAFFDYDCNGAILPFGPFNNSNDYYTTLIERRIQRIKDGEIATSAPADLYLVYMTLLHHLPSNDSGPFFLRHIDSRDSNFLVDDEYNITGIIDWELATITSKVSAFQSPLLMYDLGRAVSDNELSMIVAQKMHFRVDICIEADPHNRENFVSVFTGWWKAAYGMEIFDWSVWRKEAMIEYGDGGLLEI</sequence>
<reference evidence="2 3" key="1">
    <citation type="journal article" date="2018" name="IMA Fungus">
        <title>IMA Genome-F 9: Draft genome sequence of Annulohypoxylon stygium, Aspergillus mulundensis, Berkeleyomyces basicola (syn. Thielaviopsis basicola), Ceratocystis smalleyi, two Cercospora beticola strains, Coleophoma cylindrospora, Fusarium fracticaudum, Phialophora cf. hyalina, and Morchella septimelata.</title>
        <authorList>
            <person name="Wingfield B.D."/>
            <person name="Bills G.F."/>
            <person name="Dong Y."/>
            <person name="Huang W."/>
            <person name="Nel W.J."/>
            <person name="Swalarsk-Parry B.S."/>
            <person name="Vaghefi N."/>
            <person name="Wilken P.M."/>
            <person name="An Z."/>
            <person name="de Beer Z.W."/>
            <person name="De Vos L."/>
            <person name="Chen L."/>
            <person name="Duong T.A."/>
            <person name="Gao Y."/>
            <person name="Hammerbacher A."/>
            <person name="Kikkert J.R."/>
            <person name="Li Y."/>
            <person name="Li H."/>
            <person name="Li K."/>
            <person name="Li Q."/>
            <person name="Liu X."/>
            <person name="Ma X."/>
            <person name="Naidoo K."/>
            <person name="Pethybridge S.J."/>
            <person name="Sun J."/>
            <person name="Steenkamp E.T."/>
            <person name="van der Nest M.A."/>
            <person name="van Wyk S."/>
            <person name="Wingfield M.J."/>
            <person name="Xiong C."/>
            <person name="Yue Q."/>
            <person name="Zhang X."/>
        </authorList>
    </citation>
    <scope>NUCLEOTIDE SEQUENCE [LARGE SCALE GENOMIC DNA]</scope>
    <source>
        <strain evidence="2 3">BP 5553</strain>
    </source>
</reference>
<keyword evidence="3" id="KW-1185">Reference proteome</keyword>
<dbReference type="InterPro" id="IPR011009">
    <property type="entry name" value="Kinase-like_dom_sf"/>
</dbReference>
<protein>
    <recommendedName>
        <fullName evidence="1">Aminoglycoside phosphotransferase domain-containing protein</fullName>
    </recommendedName>
</protein>
<accession>A0A370TYV3</accession>
<dbReference type="AlphaFoldDB" id="A0A370TYV3"/>
<evidence type="ECO:0000313" key="3">
    <source>
        <dbReference type="Proteomes" id="UP000254866"/>
    </source>
</evidence>
<feature type="domain" description="Aminoglycoside phosphotransferase" evidence="1">
    <location>
        <begin position="104"/>
        <end position="155"/>
    </location>
</feature>
<dbReference type="InterPro" id="IPR002575">
    <property type="entry name" value="Aminoglycoside_PTrfase"/>
</dbReference>
<gene>
    <name evidence="2" type="ORF">BP5553_00670</name>
</gene>
<comment type="caution">
    <text evidence="2">The sequence shown here is derived from an EMBL/GenBank/DDBJ whole genome shotgun (WGS) entry which is preliminary data.</text>
</comment>
<dbReference type="Proteomes" id="UP000254866">
    <property type="component" value="Unassembled WGS sequence"/>
</dbReference>
<dbReference type="InterPro" id="IPR051678">
    <property type="entry name" value="AGP_Transferase"/>
</dbReference>
<dbReference type="Pfam" id="PF01636">
    <property type="entry name" value="APH"/>
    <property type="match status" value="1"/>
</dbReference>
<proteinExistence type="predicted"/>
<organism evidence="2 3">
    <name type="scientific">Venustampulla echinocandica</name>
    <dbReference type="NCBI Taxonomy" id="2656787"/>
    <lineage>
        <taxon>Eukaryota</taxon>
        <taxon>Fungi</taxon>
        <taxon>Dikarya</taxon>
        <taxon>Ascomycota</taxon>
        <taxon>Pezizomycotina</taxon>
        <taxon>Leotiomycetes</taxon>
        <taxon>Helotiales</taxon>
        <taxon>Pleuroascaceae</taxon>
        <taxon>Venustampulla</taxon>
    </lineage>
</organism>
<dbReference type="EMBL" id="NPIC01000001">
    <property type="protein sequence ID" value="RDL40691.1"/>
    <property type="molecule type" value="Genomic_DNA"/>
</dbReference>
<dbReference type="PANTHER" id="PTHR21310">
    <property type="entry name" value="AMINOGLYCOSIDE PHOSPHOTRANSFERASE-RELATED-RELATED"/>
    <property type="match status" value="1"/>
</dbReference>
<dbReference type="GeneID" id="43593519"/>
<name>A0A370TYV3_9HELO</name>